<name>A0A1I0EZL8_9BACI</name>
<gene>
    <name evidence="2" type="ORF">SAMN05421676_105135</name>
</gene>
<proteinExistence type="predicted"/>
<keyword evidence="3" id="KW-1185">Reference proteome</keyword>
<feature type="transmembrane region" description="Helical" evidence="1">
    <location>
        <begin position="57"/>
        <end position="75"/>
    </location>
</feature>
<dbReference type="STRING" id="237682.SAMN05421676_105135"/>
<dbReference type="EMBL" id="FOHJ01000005">
    <property type="protein sequence ID" value="SET50807.1"/>
    <property type="molecule type" value="Genomic_DNA"/>
</dbReference>
<keyword evidence="1" id="KW-0812">Transmembrane</keyword>
<feature type="transmembrane region" description="Helical" evidence="1">
    <location>
        <begin position="96"/>
        <end position="113"/>
    </location>
</feature>
<keyword evidence="1" id="KW-0472">Membrane</keyword>
<dbReference type="AlphaFoldDB" id="A0A1I0EZL8"/>
<feature type="transmembrane region" description="Helical" evidence="1">
    <location>
        <begin position="34"/>
        <end position="51"/>
    </location>
</feature>
<dbReference type="Proteomes" id="UP000199095">
    <property type="component" value="Unassembled WGS sequence"/>
</dbReference>
<evidence type="ECO:0000256" key="1">
    <source>
        <dbReference type="SAM" id="Phobius"/>
    </source>
</evidence>
<sequence>MNYNTLLLLVASYLLAFSLNFMPSIKHPDLNLNIFHLMFTILFIAILILYSKKGIRTLRIFTLTGVISGVLIFMITAFEHTMRNHIILEGISSIQYPFYFIFTTPVFGGNLLFDLNYGTYSLLTSLIYGAVLGLDIYFERKYAT</sequence>
<reference evidence="3" key="1">
    <citation type="submission" date="2016-10" db="EMBL/GenBank/DDBJ databases">
        <authorList>
            <person name="Varghese N."/>
            <person name="Submissions S."/>
        </authorList>
    </citation>
    <scope>NUCLEOTIDE SEQUENCE [LARGE SCALE GENOMIC DNA]</scope>
    <source>
        <strain evidence="3">CGMCC 1.3566</strain>
    </source>
</reference>
<accession>A0A1I0EZL8</accession>
<evidence type="ECO:0000313" key="2">
    <source>
        <dbReference type="EMBL" id="SET50807.1"/>
    </source>
</evidence>
<organism evidence="2 3">
    <name type="scientific">Salinibacillus kushneri</name>
    <dbReference type="NCBI Taxonomy" id="237682"/>
    <lineage>
        <taxon>Bacteria</taxon>
        <taxon>Bacillati</taxon>
        <taxon>Bacillota</taxon>
        <taxon>Bacilli</taxon>
        <taxon>Bacillales</taxon>
        <taxon>Bacillaceae</taxon>
        <taxon>Salinibacillus</taxon>
    </lineage>
</organism>
<feature type="transmembrane region" description="Helical" evidence="1">
    <location>
        <begin position="6"/>
        <end position="22"/>
    </location>
</feature>
<evidence type="ECO:0000313" key="3">
    <source>
        <dbReference type="Proteomes" id="UP000199095"/>
    </source>
</evidence>
<dbReference type="OrthoDB" id="2352698at2"/>
<protein>
    <submittedName>
        <fullName evidence="2">Uncharacterized protein</fullName>
    </submittedName>
</protein>
<keyword evidence="1" id="KW-1133">Transmembrane helix</keyword>
<feature type="transmembrane region" description="Helical" evidence="1">
    <location>
        <begin position="119"/>
        <end position="138"/>
    </location>
</feature>